<feature type="domain" description="HTH marR-type" evidence="4">
    <location>
        <begin position="9"/>
        <end position="144"/>
    </location>
</feature>
<dbReference type="PANTHER" id="PTHR42756:SF1">
    <property type="entry name" value="TRANSCRIPTIONAL REPRESSOR OF EMRAB OPERON"/>
    <property type="match status" value="1"/>
</dbReference>
<keyword evidence="6" id="KW-1185">Reference proteome</keyword>
<keyword evidence="2" id="KW-0238">DNA-binding</keyword>
<keyword evidence="1" id="KW-0805">Transcription regulation</keyword>
<evidence type="ECO:0000259" key="4">
    <source>
        <dbReference type="PROSITE" id="PS50995"/>
    </source>
</evidence>
<dbReference type="SMART" id="SM00347">
    <property type="entry name" value="HTH_MARR"/>
    <property type="match status" value="1"/>
</dbReference>
<dbReference type="GO" id="GO:0003700">
    <property type="term" value="F:DNA-binding transcription factor activity"/>
    <property type="evidence" value="ECO:0007669"/>
    <property type="project" value="InterPro"/>
</dbReference>
<dbReference type="SUPFAM" id="SSF46785">
    <property type="entry name" value="Winged helix' DNA-binding domain"/>
    <property type="match status" value="1"/>
</dbReference>
<dbReference type="InterPro" id="IPR036390">
    <property type="entry name" value="WH_DNA-bd_sf"/>
</dbReference>
<sequence length="152" mass="17617">MGGVKINSLENLADNFLAALAFMRDKFFRSLEQMTRNCMSHAQFRAVSMLCRKGSMSMSEMAKEMKISKQQLTPIVYKLISHGLLVRKTDENDRRVVRIEVTEKGRSMYEKLLPAIKMSLVEKFKKLPAEELAELDQMLKRTQEILNKVEQE</sequence>
<evidence type="ECO:0000313" key="6">
    <source>
        <dbReference type="Proteomes" id="UP000297597"/>
    </source>
</evidence>
<dbReference type="GO" id="GO:0003677">
    <property type="term" value="F:DNA binding"/>
    <property type="evidence" value="ECO:0007669"/>
    <property type="project" value="UniProtKB-KW"/>
</dbReference>
<organism evidence="5 6">
    <name type="scientific">Pelotomaculum propionicicum</name>
    <dbReference type="NCBI Taxonomy" id="258475"/>
    <lineage>
        <taxon>Bacteria</taxon>
        <taxon>Bacillati</taxon>
        <taxon>Bacillota</taxon>
        <taxon>Clostridia</taxon>
        <taxon>Eubacteriales</taxon>
        <taxon>Desulfotomaculaceae</taxon>
        <taxon>Pelotomaculum</taxon>
    </lineage>
</organism>
<dbReference type="InterPro" id="IPR036388">
    <property type="entry name" value="WH-like_DNA-bd_sf"/>
</dbReference>
<dbReference type="AlphaFoldDB" id="A0A4Y7RW10"/>
<evidence type="ECO:0000256" key="3">
    <source>
        <dbReference type="ARBA" id="ARBA00023163"/>
    </source>
</evidence>
<accession>A0A4Y7RW10</accession>
<dbReference type="PROSITE" id="PS50995">
    <property type="entry name" value="HTH_MARR_2"/>
    <property type="match status" value="1"/>
</dbReference>
<dbReference type="Proteomes" id="UP000297597">
    <property type="component" value="Unassembled WGS sequence"/>
</dbReference>
<comment type="caution">
    <text evidence="5">The sequence shown here is derived from an EMBL/GenBank/DDBJ whole genome shotgun (WGS) entry which is preliminary data.</text>
</comment>
<protein>
    <submittedName>
        <fullName evidence="5">HTH-type transcriptional regulator MhqR</fullName>
    </submittedName>
</protein>
<dbReference type="OrthoDB" id="9790052at2"/>
<proteinExistence type="predicted"/>
<reference evidence="5 6" key="1">
    <citation type="journal article" date="2018" name="Environ. Microbiol.">
        <title>Novel energy conservation strategies and behaviour of Pelotomaculum schinkii driving syntrophic propionate catabolism.</title>
        <authorList>
            <person name="Hidalgo-Ahumada C.A.P."/>
            <person name="Nobu M.K."/>
            <person name="Narihiro T."/>
            <person name="Tamaki H."/>
            <person name="Liu W.T."/>
            <person name="Kamagata Y."/>
            <person name="Stams A.J.M."/>
            <person name="Imachi H."/>
            <person name="Sousa D.Z."/>
        </authorList>
    </citation>
    <scope>NUCLEOTIDE SEQUENCE [LARGE SCALE GENOMIC DNA]</scope>
    <source>
        <strain evidence="5 6">MGP</strain>
    </source>
</reference>
<dbReference type="Gene3D" id="1.10.10.10">
    <property type="entry name" value="Winged helix-like DNA-binding domain superfamily/Winged helix DNA-binding domain"/>
    <property type="match status" value="1"/>
</dbReference>
<dbReference type="EMBL" id="QFFZ01000004">
    <property type="protein sequence ID" value="TEB12950.1"/>
    <property type="molecule type" value="Genomic_DNA"/>
</dbReference>
<dbReference type="PRINTS" id="PR00598">
    <property type="entry name" value="HTHMARR"/>
</dbReference>
<dbReference type="Pfam" id="PF01047">
    <property type="entry name" value="MarR"/>
    <property type="match status" value="1"/>
</dbReference>
<dbReference type="PANTHER" id="PTHR42756">
    <property type="entry name" value="TRANSCRIPTIONAL REGULATOR, MARR"/>
    <property type="match status" value="1"/>
</dbReference>
<dbReference type="InterPro" id="IPR000835">
    <property type="entry name" value="HTH_MarR-typ"/>
</dbReference>
<keyword evidence="3" id="KW-0804">Transcription</keyword>
<evidence type="ECO:0000313" key="5">
    <source>
        <dbReference type="EMBL" id="TEB12950.1"/>
    </source>
</evidence>
<evidence type="ECO:0000256" key="1">
    <source>
        <dbReference type="ARBA" id="ARBA00023015"/>
    </source>
</evidence>
<name>A0A4Y7RW10_9FIRM</name>
<evidence type="ECO:0000256" key="2">
    <source>
        <dbReference type="ARBA" id="ARBA00023125"/>
    </source>
</evidence>
<gene>
    <name evidence="5" type="primary">mhqR_1</name>
    <name evidence="5" type="ORF">Pmgp_00588</name>
</gene>